<gene>
    <name evidence="1" type="ORF">TR51_22145</name>
</gene>
<dbReference type="Proteomes" id="UP000032066">
    <property type="component" value="Unassembled WGS sequence"/>
</dbReference>
<dbReference type="EMBL" id="JXZB01000004">
    <property type="protein sequence ID" value="KIQ61932.1"/>
    <property type="molecule type" value="Genomic_DNA"/>
</dbReference>
<dbReference type="STRING" id="2064.TR51_22145"/>
<accession>A0A0D0PN60</accession>
<dbReference type="PATRIC" id="fig|2064.6.peg.4756"/>
<sequence>MTEDRRITGGLHISGNAQVTISGGAIAAGQDSSATVHASAVDEEAVVRRVLALVERLRQSPDPDAVRAAEDLQQVVAEPVRRWDQVLRFLSRAGQGVAATTAIAAEIQGLDEAVRALLP</sequence>
<organism evidence="1 2">
    <name type="scientific">Kitasatospora griseola</name>
    <name type="common">Streptomyces griseolosporeus</name>
    <dbReference type="NCBI Taxonomy" id="2064"/>
    <lineage>
        <taxon>Bacteria</taxon>
        <taxon>Bacillati</taxon>
        <taxon>Actinomycetota</taxon>
        <taxon>Actinomycetes</taxon>
        <taxon>Kitasatosporales</taxon>
        <taxon>Streptomycetaceae</taxon>
        <taxon>Kitasatospora</taxon>
    </lineage>
</organism>
<evidence type="ECO:0000313" key="2">
    <source>
        <dbReference type="Proteomes" id="UP000032066"/>
    </source>
</evidence>
<dbReference type="OrthoDB" id="3873923at2"/>
<proteinExistence type="predicted"/>
<protein>
    <submittedName>
        <fullName evidence="1">Uncharacterized protein</fullName>
    </submittedName>
</protein>
<evidence type="ECO:0000313" key="1">
    <source>
        <dbReference type="EMBL" id="KIQ61932.1"/>
    </source>
</evidence>
<reference evidence="1 2" key="1">
    <citation type="submission" date="2015-02" db="EMBL/GenBank/DDBJ databases">
        <title>Draft genome sequence of Kitasatospora griseola MF730-N6, a bafilomycin, terpentecin and satosporin producer.</title>
        <authorList>
            <person name="Arens J.C."/>
            <person name="Haltli B."/>
            <person name="Kerr R.G."/>
        </authorList>
    </citation>
    <scope>NUCLEOTIDE SEQUENCE [LARGE SCALE GENOMIC DNA]</scope>
    <source>
        <strain evidence="1 2">MF730-N6</strain>
    </source>
</reference>
<keyword evidence="2" id="KW-1185">Reference proteome</keyword>
<dbReference type="RefSeq" id="WP_043913681.1">
    <property type="nucleotide sequence ID" value="NZ_BMRI01000001.1"/>
</dbReference>
<name>A0A0D0PN60_KITGR</name>
<dbReference type="AlphaFoldDB" id="A0A0D0PN60"/>
<comment type="caution">
    <text evidence="1">The sequence shown here is derived from an EMBL/GenBank/DDBJ whole genome shotgun (WGS) entry which is preliminary data.</text>
</comment>